<dbReference type="Proteomes" id="UP001268651">
    <property type="component" value="Unassembled WGS sequence"/>
</dbReference>
<dbReference type="SUPFAM" id="SSF50939">
    <property type="entry name" value="Sialidases"/>
    <property type="match status" value="1"/>
</dbReference>
<comment type="caution">
    <text evidence="4">The sequence shown here is derived from an EMBL/GenBank/DDBJ whole genome shotgun (WGS) entry which is preliminary data.</text>
</comment>
<gene>
    <name evidence="4" type="ORF">RXV94_12855</name>
</gene>
<dbReference type="InterPro" id="IPR036278">
    <property type="entry name" value="Sialidase_sf"/>
</dbReference>
<dbReference type="InterPro" id="IPR031778">
    <property type="entry name" value="Sortilin_N"/>
</dbReference>
<sequence length="1088" mass="121885">MKQILVSLLFLFLINTSLLQAQEAIKPLDSIDISGLTWRSIGPSLTSGRISDIAINPNNPFEYYVASSSGGVWKTVNSGVTYKPIFDEEGSYSIGCITMDPNNSNIIWVGTGENNNQRSVAYGDGVYKSLDGGETWKHMGLNMSEHIGKIIVHPENSNIVYVAAIGPLWSKGGDRSLYKTEDGGETWRAILTIDEHTGVNDIVMDPRDSNVLYASTLQRRRHVYTYVGGGPGSGIHKSTDGGATWTKIHQGLPEVELGRIGLAISPANPEIIYAIVEAADSKSGVFASTNRGASWEKRGDHVTSGNYYQEIIADPIDPNTLYSMDTWMSVSHDGGKTFEKVGEVFKHVDNHCMWIDPNNNKHWLVGCDGGIYETYDAAKTWDYKENIPVTQFYKVAVDNDYPFYNVYGGTQDNFSIGGPSRVMTNHGITNFDWFITNGGDGFESQIDPENPNIVYAQAQNGFLVRFDKQSGEIVGIQPTEREGEDAYRFNWDSPLVASKHASGRLYFAANKVFRSDDYGNSWEVISEDLTRQLDRNKLKVYDRIVSIDAVMKNGSTSLYGNIVALSESSLDESLLAIGTDDGLIHITENGGQSWRKIDNIPGAPKQSYVNAVYLSKHDANVVYAAFNHHKYGDFKPYIFRSNDKGKTWASISNNLPKGSVYSIEEDHIDKGLIFCGTEYGAYFSPNKGNRWRELASGLPTIAVRDIAIQERENDLVLGTFGRGFYILDDYSALRNIENSYPSEKAIVYPIREALIWEPSLPLGLPGKSFQGDNFFTATNLGPEAIFTYYYDESYKSIKEKRIEVEKDLIKNKKDAPYPNYNEYKSETNEKEPKLIFTIKDAGGRVVKKEFKKPTKGVQRFHWNLRYTLPNPINLEKPSFYNPWEPKDEGTLVQPGTYTIDMLLFNNGNSTHLYGPVSFNIKALNNTVMPADNREAKVAFQKQVAQLVADLGACNTMLTEMNDKLKHIKSAIERSEQPFAELHNMTVDIEDKINDVTIALNGDPVKTKLDIDQPKSPSARIGNMSYEQKYTTSSPTKTHLDSYVIAKREIDVIKKRVETLYNVNMKTLEEKLYKAGSGYTPNRGFENKN</sequence>
<evidence type="ECO:0000313" key="4">
    <source>
        <dbReference type="EMBL" id="MDU8887052.1"/>
    </source>
</evidence>
<dbReference type="PANTHER" id="PTHR43739:SF5">
    <property type="entry name" value="EXO-ALPHA-SIALIDASE"/>
    <property type="match status" value="1"/>
</dbReference>
<accession>A0ABU3U9M0</accession>
<evidence type="ECO:0000259" key="3">
    <source>
        <dbReference type="Pfam" id="PF15902"/>
    </source>
</evidence>
<evidence type="ECO:0000256" key="2">
    <source>
        <dbReference type="SAM" id="SignalP"/>
    </source>
</evidence>
<dbReference type="InterPro" id="IPR052025">
    <property type="entry name" value="Xyloglucanase_GH74"/>
</dbReference>
<keyword evidence="4" id="KW-0378">Hydrolase</keyword>
<reference evidence="4 5" key="1">
    <citation type="submission" date="2023-10" db="EMBL/GenBank/DDBJ databases">
        <title>Marimonas sp. nov. isolated from tidal mud flat.</title>
        <authorList>
            <person name="Jaincy N.J."/>
            <person name="Srinivasan S."/>
            <person name="Lee S.-S."/>
        </authorList>
    </citation>
    <scope>NUCLEOTIDE SEQUENCE [LARGE SCALE GENOMIC DNA]</scope>
    <source>
        <strain evidence="4 5">MJ-SS3</strain>
    </source>
</reference>
<feature type="domain" description="Sortilin N-terminal" evidence="3">
    <location>
        <begin position="126"/>
        <end position="249"/>
    </location>
</feature>
<dbReference type="PANTHER" id="PTHR43739">
    <property type="entry name" value="XYLOGLUCANASE (EUROFUNG)"/>
    <property type="match status" value="1"/>
</dbReference>
<dbReference type="GO" id="GO:0016787">
    <property type="term" value="F:hydrolase activity"/>
    <property type="evidence" value="ECO:0007669"/>
    <property type="project" value="UniProtKB-KW"/>
</dbReference>
<dbReference type="CDD" id="cd15482">
    <property type="entry name" value="Sialidase_non-viral"/>
    <property type="match status" value="1"/>
</dbReference>
<dbReference type="SUPFAM" id="SSF110296">
    <property type="entry name" value="Oligoxyloglucan reducing end-specific cellobiohydrolase"/>
    <property type="match status" value="1"/>
</dbReference>
<keyword evidence="2" id="KW-0732">Signal</keyword>
<feature type="chain" id="PRO_5046825823" evidence="2">
    <location>
        <begin position="22"/>
        <end position="1088"/>
    </location>
</feature>
<dbReference type="Gene3D" id="2.130.10.10">
    <property type="entry name" value="YVTN repeat-like/Quinoprotein amine dehydrogenase"/>
    <property type="match status" value="4"/>
</dbReference>
<dbReference type="Pfam" id="PF15902">
    <property type="entry name" value="Sortilin-Vps10"/>
    <property type="match status" value="1"/>
</dbReference>
<keyword evidence="1" id="KW-0677">Repeat</keyword>
<dbReference type="RefSeq" id="WP_316663149.1">
    <property type="nucleotide sequence ID" value="NZ_JAWHTF010000008.1"/>
</dbReference>
<evidence type="ECO:0000256" key="1">
    <source>
        <dbReference type="ARBA" id="ARBA00022737"/>
    </source>
</evidence>
<dbReference type="InterPro" id="IPR015943">
    <property type="entry name" value="WD40/YVTN_repeat-like_dom_sf"/>
</dbReference>
<feature type="signal peptide" evidence="2">
    <location>
        <begin position="1"/>
        <end position="21"/>
    </location>
</feature>
<evidence type="ECO:0000313" key="5">
    <source>
        <dbReference type="Proteomes" id="UP001268651"/>
    </source>
</evidence>
<name>A0ABU3U9M0_9FLAO</name>
<proteinExistence type="predicted"/>
<organism evidence="4 5">
    <name type="scientific">Gilvirhabdus luticola</name>
    <dbReference type="NCBI Taxonomy" id="3079858"/>
    <lineage>
        <taxon>Bacteria</taxon>
        <taxon>Pseudomonadati</taxon>
        <taxon>Bacteroidota</taxon>
        <taxon>Flavobacteriia</taxon>
        <taxon>Flavobacteriales</taxon>
        <taxon>Flavobacteriaceae</taxon>
        <taxon>Gilvirhabdus</taxon>
    </lineage>
</organism>
<keyword evidence="5" id="KW-1185">Reference proteome</keyword>
<dbReference type="EMBL" id="JAWHTF010000008">
    <property type="protein sequence ID" value="MDU8887052.1"/>
    <property type="molecule type" value="Genomic_DNA"/>
</dbReference>
<protein>
    <submittedName>
        <fullName evidence="4">Glycosyl hydrolase</fullName>
    </submittedName>
</protein>